<feature type="transmembrane region" description="Helical" evidence="7">
    <location>
        <begin position="227"/>
        <end position="246"/>
    </location>
</feature>
<evidence type="ECO:0000256" key="1">
    <source>
        <dbReference type="ARBA" id="ARBA00004141"/>
    </source>
</evidence>
<name>A0A4R4FA87_9FIRM</name>
<feature type="transmembrane region" description="Helical" evidence="7">
    <location>
        <begin position="12"/>
        <end position="31"/>
    </location>
</feature>
<dbReference type="PROSITE" id="PS50267">
    <property type="entry name" value="NA_NEUROTRAN_SYMP_3"/>
    <property type="match status" value="1"/>
</dbReference>
<dbReference type="GO" id="GO:0016020">
    <property type="term" value="C:membrane"/>
    <property type="evidence" value="ECO:0007669"/>
    <property type="project" value="UniProtKB-SubCell"/>
</dbReference>
<dbReference type="PROSITE" id="PS00610">
    <property type="entry name" value="NA_NEUROTRAN_SYMP_1"/>
    <property type="match status" value="1"/>
</dbReference>
<dbReference type="NCBIfam" id="NF037979">
    <property type="entry name" value="Na_transp"/>
    <property type="match status" value="1"/>
</dbReference>
<gene>
    <name evidence="8" type="ORF">E1963_17375</name>
</gene>
<dbReference type="PRINTS" id="PR00176">
    <property type="entry name" value="NANEUSMPORT"/>
</dbReference>
<keyword evidence="6" id="KW-0769">Symport</keyword>
<feature type="transmembrane region" description="Helical" evidence="7">
    <location>
        <begin position="433"/>
        <end position="452"/>
    </location>
</feature>
<evidence type="ECO:0000256" key="3">
    <source>
        <dbReference type="ARBA" id="ARBA00022692"/>
    </source>
</evidence>
<feature type="transmembrane region" description="Helical" evidence="7">
    <location>
        <begin position="98"/>
        <end position="116"/>
    </location>
</feature>
<evidence type="ECO:0000256" key="4">
    <source>
        <dbReference type="ARBA" id="ARBA00022989"/>
    </source>
</evidence>
<evidence type="ECO:0000313" key="9">
    <source>
        <dbReference type="Proteomes" id="UP000295710"/>
    </source>
</evidence>
<reference evidence="8 9" key="1">
    <citation type="journal article" date="2016" name="Nat. Microbiol.">
        <title>The Mouse Intestinal Bacterial Collection (miBC) provides host-specific insight into cultured diversity and functional potential of the gut microbiota.</title>
        <authorList>
            <person name="Lagkouvardos I."/>
            <person name="Pukall R."/>
            <person name="Abt B."/>
            <person name="Foesel B.U."/>
            <person name="Meier-Kolthoff J.P."/>
            <person name="Kumar N."/>
            <person name="Bresciani A."/>
            <person name="Martinez I."/>
            <person name="Just S."/>
            <person name="Ziegler C."/>
            <person name="Brugiroux S."/>
            <person name="Garzetti D."/>
            <person name="Wenning M."/>
            <person name="Bui T.P."/>
            <person name="Wang J."/>
            <person name="Hugenholtz F."/>
            <person name="Plugge C.M."/>
            <person name="Peterson D.A."/>
            <person name="Hornef M.W."/>
            <person name="Baines J.F."/>
            <person name="Smidt H."/>
            <person name="Walter J."/>
            <person name="Kristiansen K."/>
            <person name="Nielsen H.B."/>
            <person name="Haller D."/>
            <person name="Overmann J."/>
            <person name="Stecher B."/>
            <person name="Clavel T."/>
        </authorList>
    </citation>
    <scope>NUCLEOTIDE SEQUENCE [LARGE SCALE GENOMIC DNA]</scope>
    <source>
        <strain evidence="8 9">DSM 28560</strain>
    </source>
</reference>
<feature type="transmembrane region" description="Helical" evidence="7">
    <location>
        <begin position="43"/>
        <end position="64"/>
    </location>
</feature>
<evidence type="ECO:0000256" key="2">
    <source>
        <dbReference type="ARBA" id="ARBA00022448"/>
    </source>
</evidence>
<feature type="transmembrane region" description="Helical" evidence="7">
    <location>
        <begin position="348"/>
        <end position="370"/>
    </location>
</feature>
<dbReference type="PANTHER" id="PTHR42948:SF1">
    <property type="entry name" value="TRANSPORTER"/>
    <property type="match status" value="1"/>
</dbReference>
<dbReference type="InterPro" id="IPR000175">
    <property type="entry name" value="Na/ntran_symport"/>
</dbReference>
<comment type="subcellular location">
    <subcellularLocation>
        <location evidence="1">Membrane</location>
        <topology evidence="1">Multi-pass membrane protein</topology>
    </subcellularLocation>
</comment>
<dbReference type="SUPFAM" id="SSF161070">
    <property type="entry name" value="SNF-like"/>
    <property type="match status" value="1"/>
</dbReference>
<dbReference type="RefSeq" id="WP_132280770.1">
    <property type="nucleotide sequence ID" value="NZ_JAOBST010000082.1"/>
</dbReference>
<dbReference type="PANTHER" id="PTHR42948">
    <property type="entry name" value="TRANSPORTER"/>
    <property type="match status" value="1"/>
</dbReference>
<dbReference type="InterPro" id="IPR037272">
    <property type="entry name" value="SNS_sf"/>
</dbReference>
<dbReference type="Proteomes" id="UP000295710">
    <property type="component" value="Unassembled WGS sequence"/>
</dbReference>
<feature type="transmembrane region" description="Helical" evidence="7">
    <location>
        <begin position="145"/>
        <end position="164"/>
    </location>
</feature>
<sequence>MEKREKFSSRLGFILISAGCAIGLGNVWRFPYITGKYGGGAFVLLYLFFLVILGLPIVVMELSVGRGSQKSSAMSFNALEPHGSNWHVFRYFSMAGNYLLMMFYTTIGGWMLAYFVKMTKGDFAGADTAGVESVFRSLTSNRDAMLFWMVLISVAALLICSMGLQQGVELITKVMMSSLLVIMIVLVIRAMTLPDAVEGLKFYLLPDFGKMEEAGIKEAVFAAMGQAFFTLSVGVGSLAIFGSYIGKERSLAGEAVSITALDTFVAVVAGLIIFPACFAFDVNPGEGPGLVFVTLPNVFREMPGGRIWGSLFFLFMTFAALSTIVAVFQNIIQFARDLWGWPLKKSVIVNGVLLIVLSIPCVLGMTDWSSLTLGGKNIMDMEDFIVSNNLLPLGSMVYLLFCVTRYGWGWDSFLKEANAGVGIRFPSGRGARFYLTFILPLIVFGIFIQGYISMIMK</sequence>
<proteinExistence type="inferred from homology"/>
<evidence type="ECO:0000256" key="6">
    <source>
        <dbReference type="RuleBase" id="RU003732"/>
    </source>
</evidence>
<protein>
    <recommendedName>
        <fullName evidence="6">Transporter</fullName>
    </recommendedName>
</protein>
<dbReference type="InterPro" id="IPR047218">
    <property type="entry name" value="YocR/YhdH-like"/>
</dbReference>
<dbReference type="GO" id="GO:0015293">
    <property type="term" value="F:symporter activity"/>
    <property type="evidence" value="ECO:0007669"/>
    <property type="project" value="UniProtKB-KW"/>
</dbReference>
<keyword evidence="4 7" id="KW-1133">Transmembrane helix</keyword>
<comment type="similarity">
    <text evidence="6">Belongs to the sodium:neurotransmitter symporter (SNF) (TC 2.A.22) family.</text>
</comment>
<evidence type="ECO:0000256" key="7">
    <source>
        <dbReference type="SAM" id="Phobius"/>
    </source>
</evidence>
<keyword evidence="9" id="KW-1185">Reference proteome</keyword>
<dbReference type="AlphaFoldDB" id="A0A4R4FA87"/>
<keyword evidence="2 6" id="KW-0813">Transport</keyword>
<dbReference type="EMBL" id="SMMX01000022">
    <property type="protein sequence ID" value="TDA20415.1"/>
    <property type="molecule type" value="Genomic_DNA"/>
</dbReference>
<comment type="caution">
    <text evidence="8">The sequence shown here is derived from an EMBL/GenBank/DDBJ whole genome shotgun (WGS) entry which is preliminary data.</text>
</comment>
<feature type="transmembrane region" description="Helical" evidence="7">
    <location>
        <begin position="307"/>
        <end position="328"/>
    </location>
</feature>
<accession>A0A4R4FA87</accession>
<feature type="transmembrane region" description="Helical" evidence="7">
    <location>
        <begin position="171"/>
        <end position="191"/>
    </location>
</feature>
<organism evidence="8 9">
    <name type="scientific">Extibacter muris</name>
    <dbReference type="NCBI Taxonomy" id="1796622"/>
    <lineage>
        <taxon>Bacteria</taxon>
        <taxon>Bacillati</taxon>
        <taxon>Bacillota</taxon>
        <taxon>Clostridia</taxon>
        <taxon>Lachnospirales</taxon>
        <taxon>Lachnospiraceae</taxon>
        <taxon>Extibacter</taxon>
    </lineage>
</organism>
<feature type="transmembrane region" description="Helical" evidence="7">
    <location>
        <begin position="390"/>
        <end position="408"/>
    </location>
</feature>
<keyword evidence="5 7" id="KW-0472">Membrane</keyword>
<keyword evidence="3 6" id="KW-0812">Transmembrane</keyword>
<evidence type="ECO:0000313" key="8">
    <source>
        <dbReference type="EMBL" id="TDA20415.1"/>
    </source>
</evidence>
<dbReference type="Pfam" id="PF00209">
    <property type="entry name" value="SNF"/>
    <property type="match status" value="2"/>
</dbReference>
<evidence type="ECO:0000256" key="5">
    <source>
        <dbReference type="ARBA" id="ARBA00023136"/>
    </source>
</evidence>
<dbReference type="CDD" id="cd10336">
    <property type="entry name" value="SLC6sbd_Tyt1-Like"/>
    <property type="match status" value="1"/>
</dbReference>
<feature type="transmembrane region" description="Helical" evidence="7">
    <location>
        <begin position="258"/>
        <end position="282"/>
    </location>
</feature>